<keyword evidence="1" id="KW-1133">Transmembrane helix</keyword>
<evidence type="ECO:0000313" key="2">
    <source>
        <dbReference type="EMBL" id="QDU38990.1"/>
    </source>
</evidence>
<accession>A0A517Z926</accession>
<gene>
    <name evidence="2" type="ORF">Mal4_33230</name>
</gene>
<dbReference type="Proteomes" id="UP000320496">
    <property type="component" value="Chromosome"/>
</dbReference>
<evidence type="ECO:0000313" key="3">
    <source>
        <dbReference type="Proteomes" id="UP000320496"/>
    </source>
</evidence>
<keyword evidence="1" id="KW-0472">Membrane</keyword>
<keyword evidence="1" id="KW-0812">Transmembrane</keyword>
<dbReference type="RefSeq" id="WP_145370220.1">
    <property type="nucleotide sequence ID" value="NZ_CP036275.1"/>
</dbReference>
<protein>
    <recommendedName>
        <fullName evidence="4">Class III signal peptide</fullName>
    </recommendedName>
</protein>
<sequence>MLKRMQNVAKCRKGQSLVEYGILIGGVALICLAAVAILGHKSNDLIASVAAALPCAHDDDIGPIVSGKLVNTTQDTNGVVYLDASTPGSIEGNVGIPGIGALVVEAGDLSP</sequence>
<dbReference type="OrthoDB" id="290056at2"/>
<keyword evidence="3" id="KW-1185">Reference proteome</keyword>
<feature type="transmembrane region" description="Helical" evidence="1">
    <location>
        <begin position="20"/>
        <end position="39"/>
    </location>
</feature>
<evidence type="ECO:0000256" key="1">
    <source>
        <dbReference type="SAM" id="Phobius"/>
    </source>
</evidence>
<evidence type="ECO:0008006" key="4">
    <source>
        <dbReference type="Google" id="ProtNLM"/>
    </source>
</evidence>
<dbReference type="KEGG" id="mri:Mal4_33230"/>
<reference evidence="2 3" key="1">
    <citation type="submission" date="2019-02" db="EMBL/GenBank/DDBJ databases">
        <title>Deep-cultivation of Planctomycetes and their phenomic and genomic characterization uncovers novel biology.</title>
        <authorList>
            <person name="Wiegand S."/>
            <person name="Jogler M."/>
            <person name="Boedeker C."/>
            <person name="Pinto D."/>
            <person name="Vollmers J."/>
            <person name="Rivas-Marin E."/>
            <person name="Kohn T."/>
            <person name="Peeters S.H."/>
            <person name="Heuer A."/>
            <person name="Rast P."/>
            <person name="Oberbeckmann S."/>
            <person name="Bunk B."/>
            <person name="Jeske O."/>
            <person name="Meyerdierks A."/>
            <person name="Storesund J.E."/>
            <person name="Kallscheuer N."/>
            <person name="Luecker S."/>
            <person name="Lage O.M."/>
            <person name="Pohl T."/>
            <person name="Merkel B.J."/>
            <person name="Hornburger P."/>
            <person name="Mueller R.-W."/>
            <person name="Bruemmer F."/>
            <person name="Labrenz M."/>
            <person name="Spormann A.M."/>
            <person name="Op den Camp H."/>
            <person name="Overmann J."/>
            <person name="Amann R."/>
            <person name="Jetten M.S.M."/>
            <person name="Mascher T."/>
            <person name="Medema M.H."/>
            <person name="Devos D.P."/>
            <person name="Kaster A.-K."/>
            <person name="Ovreas L."/>
            <person name="Rohde M."/>
            <person name="Galperin M.Y."/>
            <person name="Jogler C."/>
        </authorList>
    </citation>
    <scope>NUCLEOTIDE SEQUENCE [LARGE SCALE GENOMIC DNA]</scope>
    <source>
        <strain evidence="2 3">Mal4</strain>
    </source>
</reference>
<name>A0A517Z926_9PLAN</name>
<dbReference type="EMBL" id="CP036275">
    <property type="protein sequence ID" value="QDU38990.1"/>
    <property type="molecule type" value="Genomic_DNA"/>
</dbReference>
<proteinExistence type="predicted"/>
<dbReference type="AlphaFoldDB" id="A0A517Z926"/>
<organism evidence="2 3">
    <name type="scientific">Maioricimonas rarisocia</name>
    <dbReference type="NCBI Taxonomy" id="2528026"/>
    <lineage>
        <taxon>Bacteria</taxon>
        <taxon>Pseudomonadati</taxon>
        <taxon>Planctomycetota</taxon>
        <taxon>Planctomycetia</taxon>
        <taxon>Planctomycetales</taxon>
        <taxon>Planctomycetaceae</taxon>
        <taxon>Maioricimonas</taxon>
    </lineage>
</organism>